<dbReference type="AlphaFoldDB" id="A0A919PDT0"/>
<evidence type="ECO:0000313" key="3">
    <source>
        <dbReference type="Proteomes" id="UP000660611"/>
    </source>
</evidence>
<dbReference type="Proteomes" id="UP000660611">
    <property type="component" value="Unassembled WGS sequence"/>
</dbReference>
<organism evidence="2 3">
    <name type="scientific">Dactylosporangium siamense</name>
    <dbReference type="NCBI Taxonomy" id="685454"/>
    <lineage>
        <taxon>Bacteria</taxon>
        <taxon>Bacillati</taxon>
        <taxon>Actinomycetota</taxon>
        <taxon>Actinomycetes</taxon>
        <taxon>Micromonosporales</taxon>
        <taxon>Micromonosporaceae</taxon>
        <taxon>Dactylosporangium</taxon>
    </lineage>
</organism>
<accession>A0A919PDT0</accession>
<protein>
    <submittedName>
        <fullName evidence="2">Uncharacterized protein</fullName>
    </submittedName>
</protein>
<name>A0A919PDT0_9ACTN</name>
<reference evidence="2" key="1">
    <citation type="submission" date="2021-01" db="EMBL/GenBank/DDBJ databases">
        <title>Whole genome shotgun sequence of Dactylosporangium siamense NBRC 106093.</title>
        <authorList>
            <person name="Komaki H."/>
            <person name="Tamura T."/>
        </authorList>
    </citation>
    <scope>NUCLEOTIDE SEQUENCE</scope>
    <source>
        <strain evidence="2">NBRC 106093</strain>
    </source>
</reference>
<feature type="compositionally biased region" description="Low complexity" evidence="1">
    <location>
        <begin position="47"/>
        <end position="63"/>
    </location>
</feature>
<comment type="caution">
    <text evidence="2">The sequence shown here is derived from an EMBL/GenBank/DDBJ whole genome shotgun (WGS) entry which is preliminary data.</text>
</comment>
<proteinExistence type="predicted"/>
<evidence type="ECO:0000313" key="2">
    <source>
        <dbReference type="EMBL" id="GIG42945.1"/>
    </source>
</evidence>
<feature type="region of interest" description="Disordered" evidence="1">
    <location>
        <begin position="43"/>
        <end position="63"/>
    </location>
</feature>
<evidence type="ECO:0000256" key="1">
    <source>
        <dbReference type="SAM" id="MobiDB-lite"/>
    </source>
</evidence>
<sequence>MLSAALLSAVLLRGALLSAVLLRGALLSAAHFHGQVVRRAGSGGSVGATATAASPTPTPATTSRTQWFAVTTTTIPVMVGYRKHSARPRRPASSADATHAVHTAQARCSDGIAAYWSAGT</sequence>
<keyword evidence="3" id="KW-1185">Reference proteome</keyword>
<dbReference type="EMBL" id="BONQ01000017">
    <property type="protein sequence ID" value="GIG42945.1"/>
    <property type="molecule type" value="Genomic_DNA"/>
</dbReference>
<gene>
    <name evidence="2" type="ORF">Dsi01nite_009860</name>
</gene>